<reference evidence="9 10" key="1">
    <citation type="submission" date="2020-03" db="EMBL/GenBank/DDBJ databases">
        <title>Draft Genome Sequence of 2-Methylisoborneol Producing Pseudanabaena yagii Strain GIHE-NHR1 Isolated from North Han River in South Korea.</title>
        <authorList>
            <person name="Jeong J."/>
        </authorList>
    </citation>
    <scope>NUCLEOTIDE SEQUENCE [LARGE SCALE GENOMIC DNA]</scope>
    <source>
        <strain evidence="9 10">GIHE-NHR1</strain>
    </source>
</reference>
<feature type="transmembrane region" description="Helical" evidence="8">
    <location>
        <begin position="133"/>
        <end position="154"/>
    </location>
</feature>
<dbReference type="RefSeq" id="WP_169365404.1">
    <property type="nucleotide sequence ID" value="NZ_JAAVJL010000003.1"/>
</dbReference>
<evidence type="ECO:0000313" key="10">
    <source>
        <dbReference type="Proteomes" id="UP000738376"/>
    </source>
</evidence>
<feature type="transmembrane region" description="Helical" evidence="8">
    <location>
        <begin position="174"/>
        <end position="197"/>
    </location>
</feature>
<feature type="transmembrane region" description="Helical" evidence="8">
    <location>
        <begin position="368"/>
        <end position="386"/>
    </location>
</feature>
<sequence>MPEYTKPDPKSEILSNDSFPEPQPKSKTPLWELALVFGKLGAIAFGGPAAHIAQIELEVVQNRRWLSREKLLDLLSISNLIPGPNSTELAIHVGLEQAGWQGVIVAGACFILPAMLLVWGLAIVYVEYQTLPAVGWLLYGVKPVIIAIISQSLWKLGKSALKNIPTWSAGLVVLALYFLQINEVALMLGAGVVVSLVRNLVSLKNSKSLSVLFFPFSFVPLPLGAIATNITPTITPKPWHTVFLSFLKIGSVLYGSGYVLLAFVQQEFVDRTHWLTSQQLLDAVAIGQFTPGPVLTTATFIGYLLAGNLGAIAATVGIFLPAFILVLAINPFVSNLRKSPWTAGFLDGVNAASIGLMAAVAWELGKSTFIDIWTVAVAIASLTILLKFPKVNSAWLIIAGGAIGWLLKLFV</sequence>
<comment type="subcellular location">
    <subcellularLocation>
        <location evidence="1">Cell membrane</location>
        <topology evidence="1">Multi-pass membrane protein</topology>
    </subcellularLocation>
</comment>
<evidence type="ECO:0000256" key="3">
    <source>
        <dbReference type="ARBA" id="ARBA00022475"/>
    </source>
</evidence>
<evidence type="ECO:0000256" key="2">
    <source>
        <dbReference type="ARBA" id="ARBA00005262"/>
    </source>
</evidence>
<feature type="region of interest" description="Disordered" evidence="7">
    <location>
        <begin position="1"/>
        <end position="25"/>
    </location>
</feature>
<evidence type="ECO:0000313" key="9">
    <source>
        <dbReference type="EMBL" id="NMF60449.1"/>
    </source>
</evidence>
<name>A0ABX1M0A0_9CYAN</name>
<feature type="transmembrane region" description="Helical" evidence="8">
    <location>
        <begin position="341"/>
        <end position="362"/>
    </location>
</feature>
<evidence type="ECO:0000256" key="6">
    <source>
        <dbReference type="ARBA" id="ARBA00023136"/>
    </source>
</evidence>
<comment type="caution">
    <text evidence="9">The sequence shown here is derived from an EMBL/GenBank/DDBJ whole genome shotgun (WGS) entry which is preliminary data.</text>
</comment>
<feature type="transmembrane region" description="Helical" evidence="8">
    <location>
        <begin position="393"/>
        <end position="410"/>
    </location>
</feature>
<dbReference type="NCBIfam" id="TIGR00937">
    <property type="entry name" value="2A51"/>
    <property type="match status" value="1"/>
</dbReference>
<comment type="similarity">
    <text evidence="2">Belongs to the chromate ion transporter (CHR) (TC 2.A.51) family.</text>
</comment>
<dbReference type="Proteomes" id="UP000738376">
    <property type="component" value="Unassembled WGS sequence"/>
</dbReference>
<keyword evidence="3" id="KW-1003">Cell membrane</keyword>
<dbReference type="EMBL" id="JAAVJL010000003">
    <property type="protein sequence ID" value="NMF60449.1"/>
    <property type="molecule type" value="Genomic_DNA"/>
</dbReference>
<keyword evidence="5 8" id="KW-1133">Transmembrane helix</keyword>
<evidence type="ECO:0000256" key="8">
    <source>
        <dbReference type="SAM" id="Phobius"/>
    </source>
</evidence>
<evidence type="ECO:0000256" key="7">
    <source>
        <dbReference type="SAM" id="MobiDB-lite"/>
    </source>
</evidence>
<proteinExistence type="inferred from homology"/>
<feature type="compositionally biased region" description="Basic and acidic residues" evidence="7">
    <location>
        <begin position="1"/>
        <end position="11"/>
    </location>
</feature>
<dbReference type="Pfam" id="PF02417">
    <property type="entry name" value="Chromate_transp"/>
    <property type="match status" value="2"/>
</dbReference>
<feature type="transmembrane region" description="Helical" evidence="8">
    <location>
        <begin position="209"/>
        <end position="230"/>
    </location>
</feature>
<feature type="transmembrane region" description="Helical" evidence="8">
    <location>
        <begin position="103"/>
        <end position="126"/>
    </location>
</feature>
<dbReference type="PANTHER" id="PTHR33567:SF3">
    <property type="entry name" value="CHROMATE ION TRANSPORTER (EUROFUNG)"/>
    <property type="match status" value="1"/>
</dbReference>
<dbReference type="InterPro" id="IPR014047">
    <property type="entry name" value="Chr_Tranpt_l_chain"/>
</dbReference>
<feature type="transmembrane region" description="Helical" evidence="8">
    <location>
        <begin position="311"/>
        <end position="329"/>
    </location>
</feature>
<dbReference type="PIRSF" id="PIRSF004810">
    <property type="entry name" value="ChrA"/>
    <property type="match status" value="1"/>
</dbReference>
<keyword evidence="10" id="KW-1185">Reference proteome</keyword>
<organism evidence="9 10">
    <name type="scientific">Pseudanabaena yagii GIHE-NHR1</name>
    <dbReference type="NCBI Taxonomy" id="2722753"/>
    <lineage>
        <taxon>Bacteria</taxon>
        <taxon>Bacillati</taxon>
        <taxon>Cyanobacteriota</taxon>
        <taxon>Cyanophyceae</taxon>
        <taxon>Pseudanabaenales</taxon>
        <taxon>Pseudanabaenaceae</taxon>
        <taxon>Pseudanabaena</taxon>
        <taxon>Pseudanabaena yagii</taxon>
    </lineage>
</organism>
<evidence type="ECO:0000256" key="1">
    <source>
        <dbReference type="ARBA" id="ARBA00004651"/>
    </source>
</evidence>
<keyword evidence="4 8" id="KW-0812">Transmembrane</keyword>
<gene>
    <name evidence="9" type="ORF">HC246_21045</name>
</gene>
<keyword evidence="6 8" id="KW-0472">Membrane</keyword>
<feature type="transmembrane region" description="Helical" evidence="8">
    <location>
        <begin position="242"/>
        <end position="264"/>
    </location>
</feature>
<evidence type="ECO:0000256" key="5">
    <source>
        <dbReference type="ARBA" id="ARBA00022989"/>
    </source>
</evidence>
<accession>A0ABX1M0A0</accession>
<dbReference type="InterPro" id="IPR003370">
    <property type="entry name" value="Chromate_transpt"/>
</dbReference>
<feature type="transmembrane region" description="Helical" evidence="8">
    <location>
        <begin position="284"/>
        <end position="305"/>
    </location>
</feature>
<protein>
    <submittedName>
        <fullName evidence="9">Chromate transporter</fullName>
    </submittedName>
</protein>
<dbReference type="PANTHER" id="PTHR33567">
    <property type="entry name" value="CHROMATE ION TRANSPORTER (EUROFUNG)"/>
    <property type="match status" value="1"/>
</dbReference>
<evidence type="ECO:0000256" key="4">
    <source>
        <dbReference type="ARBA" id="ARBA00022692"/>
    </source>
</evidence>